<dbReference type="Gene3D" id="3.30.750.24">
    <property type="entry name" value="STAS domain"/>
    <property type="match status" value="1"/>
</dbReference>
<evidence type="ECO:0000259" key="1">
    <source>
        <dbReference type="PROSITE" id="PS50801"/>
    </source>
</evidence>
<dbReference type="InterPro" id="IPR002645">
    <property type="entry name" value="STAS_dom"/>
</dbReference>
<gene>
    <name evidence="2" type="ORF">GCM10007167_19810</name>
</gene>
<dbReference type="RefSeq" id="WP_146474942.1">
    <property type="nucleotide sequence ID" value="NZ_BNCF01000010.1"/>
</dbReference>
<proteinExistence type="predicted"/>
<dbReference type="OrthoDB" id="7068790at2"/>
<dbReference type="Proteomes" id="UP000636453">
    <property type="component" value="Unassembled WGS sequence"/>
</dbReference>
<organism evidence="2 3">
    <name type="scientific">Vulcaniibacterium thermophilum</name>
    <dbReference type="NCBI Taxonomy" id="1169913"/>
    <lineage>
        <taxon>Bacteria</taxon>
        <taxon>Pseudomonadati</taxon>
        <taxon>Pseudomonadota</taxon>
        <taxon>Gammaproteobacteria</taxon>
        <taxon>Lysobacterales</taxon>
        <taxon>Lysobacteraceae</taxon>
        <taxon>Vulcaniibacterium</taxon>
    </lineage>
</organism>
<dbReference type="InterPro" id="IPR058548">
    <property type="entry name" value="MlaB-like_STAS"/>
</dbReference>
<accession>A0A918Z5H6</accession>
<dbReference type="Pfam" id="PF13466">
    <property type="entry name" value="STAS_2"/>
    <property type="match status" value="1"/>
</dbReference>
<reference evidence="2" key="1">
    <citation type="journal article" date="2014" name="Int. J. Syst. Evol. Microbiol.">
        <title>Complete genome sequence of Corynebacterium casei LMG S-19264T (=DSM 44701T), isolated from a smear-ripened cheese.</title>
        <authorList>
            <consortium name="US DOE Joint Genome Institute (JGI-PGF)"/>
            <person name="Walter F."/>
            <person name="Albersmeier A."/>
            <person name="Kalinowski J."/>
            <person name="Ruckert C."/>
        </authorList>
    </citation>
    <scope>NUCLEOTIDE SEQUENCE</scope>
    <source>
        <strain evidence="2">KCTC 32020</strain>
    </source>
</reference>
<dbReference type="PANTHER" id="PTHR35849:SF2">
    <property type="entry name" value="BLR2341 PROTEIN"/>
    <property type="match status" value="1"/>
</dbReference>
<keyword evidence="3" id="KW-1185">Reference proteome</keyword>
<dbReference type="EMBL" id="BNCF01000010">
    <property type="protein sequence ID" value="GHE37629.1"/>
    <property type="molecule type" value="Genomic_DNA"/>
</dbReference>
<name>A0A918Z5H6_9GAMM</name>
<dbReference type="PANTHER" id="PTHR35849">
    <property type="entry name" value="BLR2341 PROTEIN"/>
    <property type="match status" value="1"/>
</dbReference>
<dbReference type="PROSITE" id="PS50801">
    <property type="entry name" value="STAS"/>
    <property type="match status" value="1"/>
</dbReference>
<comment type="caution">
    <text evidence="2">The sequence shown here is derived from an EMBL/GenBank/DDBJ whole genome shotgun (WGS) entry which is preliminary data.</text>
</comment>
<dbReference type="SUPFAM" id="SSF52091">
    <property type="entry name" value="SpoIIaa-like"/>
    <property type="match status" value="1"/>
</dbReference>
<dbReference type="AlphaFoldDB" id="A0A918Z5H6"/>
<dbReference type="InterPro" id="IPR036513">
    <property type="entry name" value="STAS_dom_sf"/>
</dbReference>
<dbReference type="InterPro" id="IPR052746">
    <property type="entry name" value="MlaB_ABC_Transporter"/>
</dbReference>
<feature type="domain" description="STAS" evidence="1">
    <location>
        <begin position="1"/>
        <end position="92"/>
    </location>
</feature>
<protein>
    <recommendedName>
        <fullName evidence="1">STAS domain-containing protein</fullName>
    </recommendedName>
</protein>
<reference evidence="2" key="2">
    <citation type="submission" date="2020-09" db="EMBL/GenBank/DDBJ databases">
        <authorList>
            <person name="Sun Q."/>
            <person name="Kim S."/>
        </authorList>
    </citation>
    <scope>NUCLEOTIDE SEQUENCE</scope>
    <source>
        <strain evidence="2">KCTC 32020</strain>
    </source>
</reference>
<sequence length="92" mass="9981">MTAVPLGPDLGIESADELKARLADHLTCADTVHLDAGRVDRVHTASLQLLCAFVRDRRRSGQHTRIHPVAPELHAAAQTLGLRDALGLEDQE</sequence>
<evidence type="ECO:0000313" key="3">
    <source>
        <dbReference type="Proteomes" id="UP000636453"/>
    </source>
</evidence>
<evidence type="ECO:0000313" key="2">
    <source>
        <dbReference type="EMBL" id="GHE37629.1"/>
    </source>
</evidence>